<feature type="region of interest" description="Disordered" evidence="1">
    <location>
        <begin position="78"/>
        <end position="111"/>
    </location>
</feature>
<dbReference type="WBParaSite" id="ALUE_0000865401-mRNA-1">
    <property type="protein sequence ID" value="ALUE_0000865401-mRNA-1"/>
    <property type="gene ID" value="ALUE_0000865401"/>
</dbReference>
<accession>A0A0M3HYN1</accession>
<keyword evidence="2" id="KW-1185">Reference proteome</keyword>
<name>A0A0M3HYN1_ASCLU</name>
<dbReference type="Proteomes" id="UP000036681">
    <property type="component" value="Unplaced"/>
</dbReference>
<proteinExistence type="predicted"/>
<dbReference type="AlphaFoldDB" id="A0A0M3HYN1"/>
<evidence type="ECO:0000256" key="1">
    <source>
        <dbReference type="SAM" id="MobiDB-lite"/>
    </source>
</evidence>
<sequence length="214" mass="24201">MVRGNSVDTALAWQPKGLNKGSECRQFPIIKQDWGVRNEGRYGQVEYVSLQGLEKTATMAYKRTEKKIAKCIREVEANEEKTENEEDGEDCVRATSNDDSGFEGSGENSSRKELIEGVRMLERNLLPAHHHFVSQLNFQRDLRSLLVSIPDYVALGHGLICMNSEFIVASDEPISTFHEVNESVAPDSDDGSLSERKKRSQRRCKLKRCEGICY</sequence>
<evidence type="ECO:0000313" key="2">
    <source>
        <dbReference type="Proteomes" id="UP000036681"/>
    </source>
</evidence>
<evidence type="ECO:0000313" key="3">
    <source>
        <dbReference type="WBParaSite" id="ALUE_0000865401-mRNA-1"/>
    </source>
</evidence>
<organism evidence="2 3">
    <name type="scientific">Ascaris lumbricoides</name>
    <name type="common">Giant roundworm</name>
    <dbReference type="NCBI Taxonomy" id="6252"/>
    <lineage>
        <taxon>Eukaryota</taxon>
        <taxon>Metazoa</taxon>
        <taxon>Ecdysozoa</taxon>
        <taxon>Nematoda</taxon>
        <taxon>Chromadorea</taxon>
        <taxon>Rhabditida</taxon>
        <taxon>Spirurina</taxon>
        <taxon>Ascaridomorpha</taxon>
        <taxon>Ascaridoidea</taxon>
        <taxon>Ascarididae</taxon>
        <taxon>Ascaris</taxon>
    </lineage>
</organism>
<reference evidence="3" key="1">
    <citation type="submission" date="2017-02" db="UniProtKB">
        <authorList>
            <consortium name="WormBaseParasite"/>
        </authorList>
    </citation>
    <scope>IDENTIFICATION</scope>
</reference>
<protein>
    <submittedName>
        <fullName evidence="3">Uncharacterized protein</fullName>
    </submittedName>
</protein>